<keyword evidence="2" id="KW-1133">Transmembrane helix</keyword>
<feature type="transmembrane region" description="Helical" evidence="2">
    <location>
        <begin position="149"/>
        <end position="168"/>
    </location>
</feature>
<feature type="transmembrane region" description="Helical" evidence="2">
    <location>
        <begin position="126"/>
        <end position="143"/>
    </location>
</feature>
<dbReference type="AlphaFoldDB" id="A0A388T026"/>
<sequence>MAARVPTARYTAQSGACAPGPPRTPCGPDRARGYPAWVSGAEQTPETVPGAPVGRRPGRPAAAAALCGFQALALFAGGLYMLVSGLTGDPESTSQAGTGGVTLIALGLIPLLAARGLLLGRGWSRGPAIITQIMALPVAWTLLRASGALIPAGILLAAVAVTALVLLLDPRTAQALGIRGRA</sequence>
<gene>
    <name evidence="3" type="ORF">SSP531S_20030</name>
</gene>
<keyword evidence="2" id="KW-0472">Membrane</keyword>
<keyword evidence="2" id="KW-0812">Transmembrane</keyword>
<evidence type="ECO:0000256" key="2">
    <source>
        <dbReference type="SAM" id="Phobius"/>
    </source>
</evidence>
<dbReference type="EMBL" id="BGZL01000004">
    <property type="protein sequence ID" value="GBQ00585.1"/>
    <property type="molecule type" value="Genomic_DNA"/>
</dbReference>
<organism evidence="3 4">
    <name type="scientific">Streptomyces spongiicola</name>
    <dbReference type="NCBI Taxonomy" id="1690221"/>
    <lineage>
        <taxon>Bacteria</taxon>
        <taxon>Bacillati</taxon>
        <taxon>Actinomycetota</taxon>
        <taxon>Actinomycetes</taxon>
        <taxon>Kitasatosporales</taxon>
        <taxon>Streptomycetaceae</taxon>
        <taxon>Streptomyces</taxon>
    </lineage>
</organism>
<reference evidence="3 4" key="1">
    <citation type="submission" date="2018-07" db="EMBL/GenBank/DDBJ databases">
        <title>Whole Genome Shotgun Sequence of Streptomyces spongiicola strain 531S.</title>
        <authorList>
            <person name="Dohra H."/>
            <person name="Kodani S."/>
        </authorList>
    </citation>
    <scope>NUCLEOTIDE SEQUENCE [LARGE SCALE GENOMIC DNA]</scope>
    <source>
        <strain evidence="3 4">531S</strain>
    </source>
</reference>
<protein>
    <recommendedName>
        <fullName evidence="5">Integral membrane protein</fullName>
    </recommendedName>
</protein>
<feature type="transmembrane region" description="Helical" evidence="2">
    <location>
        <begin position="95"/>
        <end position="114"/>
    </location>
</feature>
<name>A0A388T026_9ACTN</name>
<evidence type="ECO:0008006" key="5">
    <source>
        <dbReference type="Google" id="ProtNLM"/>
    </source>
</evidence>
<accession>A0A388T026</accession>
<evidence type="ECO:0000313" key="4">
    <source>
        <dbReference type="Proteomes" id="UP000265354"/>
    </source>
</evidence>
<evidence type="ECO:0000313" key="3">
    <source>
        <dbReference type="EMBL" id="GBQ00585.1"/>
    </source>
</evidence>
<proteinExistence type="predicted"/>
<feature type="transmembrane region" description="Helical" evidence="2">
    <location>
        <begin position="61"/>
        <end position="83"/>
    </location>
</feature>
<evidence type="ECO:0000256" key="1">
    <source>
        <dbReference type="SAM" id="MobiDB-lite"/>
    </source>
</evidence>
<comment type="caution">
    <text evidence="3">The sequence shown here is derived from an EMBL/GenBank/DDBJ whole genome shotgun (WGS) entry which is preliminary data.</text>
</comment>
<dbReference type="Proteomes" id="UP000265354">
    <property type="component" value="Unassembled WGS sequence"/>
</dbReference>
<feature type="region of interest" description="Disordered" evidence="1">
    <location>
        <begin position="1"/>
        <end position="31"/>
    </location>
</feature>